<sequence>MKFHEFGNKNRPHIMLIHGGGNAWWNYLRQAEVLSNKYHVILPTLDGHGEEYETTYISTEDTADKLISYIDENCSGHLFALCGVSLGGQIVMELLSRKPNITKKAIIDGSICYPRPLMARFCIAGIRFFGGLLFSEKACRFQIAMMPKLLPENMQYPDEIKAYYMTDMPHVRKETFYNMYRTYMMNYTLKENVKKTTAQVMYWYGEKEMKCVKKSAKMFQSHVPSCEIYEAKGYNHGYLSLYLPDEWLTIAETFFHQE</sequence>
<dbReference type="PANTHER" id="PTHR43798:SF33">
    <property type="entry name" value="HYDROLASE, PUTATIVE (AFU_ORTHOLOGUE AFUA_2G14860)-RELATED"/>
    <property type="match status" value="1"/>
</dbReference>
<name>A0A069AB55_CLODI</name>
<evidence type="ECO:0000259" key="1">
    <source>
        <dbReference type="Pfam" id="PF12146"/>
    </source>
</evidence>
<dbReference type="EMBL" id="LK933116">
    <property type="protein sequence ID" value="CDT33974.1"/>
    <property type="molecule type" value="Genomic_DNA"/>
</dbReference>
<dbReference type="Gene3D" id="3.40.50.1820">
    <property type="entry name" value="alpha/beta hydrolase"/>
    <property type="match status" value="1"/>
</dbReference>
<dbReference type="RefSeq" id="WP_021366867.1">
    <property type="nucleotide sequence ID" value="NZ_BBYB01000197.1"/>
</dbReference>
<dbReference type="EMBL" id="LK932505">
    <property type="protein sequence ID" value="CDS85340.1"/>
    <property type="molecule type" value="Genomic_DNA"/>
</dbReference>
<evidence type="ECO:0000313" key="2">
    <source>
        <dbReference type="EMBL" id="CDS85340.1"/>
    </source>
</evidence>
<evidence type="ECO:0000313" key="3">
    <source>
        <dbReference type="EMBL" id="CDS88090.1"/>
    </source>
</evidence>
<dbReference type="InterPro" id="IPR022742">
    <property type="entry name" value="Hydrolase_4"/>
</dbReference>
<dbReference type="Pfam" id="PF12146">
    <property type="entry name" value="Hydrolase_4"/>
    <property type="match status" value="1"/>
</dbReference>
<dbReference type="EMBL" id="LK932402">
    <property type="protein sequence ID" value="CDS88090.1"/>
    <property type="molecule type" value="Genomic_DNA"/>
</dbReference>
<dbReference type="GO" id="GO:0016020">
    <property type="term" value="C:membrane"/>
    <property type="evidence" value="ECO:0007669"/>
    <property type="project" value="TreeGrafter"/>
</dbReference>
<reference evidence="3" key="1">
    <citation type="submission" date="2014-07" db="EMBL/GenBank/DDBJ databases">
        <authorList>
            <person name="Monot Marc"/>
        </authorList>
    </citation>
    <scope>NUCLEOTIDE SEQUENCE</scope>
    <source>
        <strain evidence="4">7032989</strain>
        <strain evidence="3">7032994</strain>
    </source>
</reference>
<accession>A0A069AB55</accession>
<evidence type="ECO:0000313" key="4">
    <source>
        <dbReference type="EMBL" id="CDT33974.1"/>
    </source>
</evidence>
<protein>
    <recommendedName>
        <fullName evidence="1">Serine aminopeptidase S33 domain-containing protein</fullName>
    </recommendedName>
</protein>
<proteinExistence type="predicted"/>
<feature type="domain" description="Serine aminopeptidase S33" evidence="1">
    <location>
        <begin position="9"/>
        <end position="237"/>
    </location>
</feature>
<gene>
    <name evidence="4" type="ORF">BN1095_440056</name>
    <name evidence="2" type="ORF">BN1096_520231</name>
    <name evidence="3" type="ORF">BN1097_630390</name>
</gene>
<dbReference type="AlphaFoldDB" id="A0A069AB55"/>
<dbReference type="InterPro" id="IPR029058">
    <property type="entry name" value="AB_hydrolase_fold"/>
</dbReference>
<organism evidence="3">
    <name type="scientific">Clostridioides difficile</name>
    <name type="common">Peptoclostridium difficile</name>
    <dbReference type="NCBI Taxonomy" id="1496"/>
    <lineage>
        <taxon>Bacteria</taxon>
        <taxon>Bacillati</taxon>
        <taxon>Bacillota</taxon>
        <taxon>Clostridia</taxon>
        <taxon>Peptostreptococcales</taxon>
        <taxon>Peptostreptococcaceae</taxon>
        <taxon>Clostridioides</taxon>
    </lineage>
</organism>
<dbReference type="SUPFAM" id="SSF53474">
    <property type="entry name" value="alpha/beta-Hydrolases"/>
    <property type="match status" value="1"/>
</dbReference>
<dbReference type="InterPro" id="IPR050266">
    <property type="entry name" value="AB_hydrolase_sf"/>
</dbReference>
<dbReference type="PANTHER" id="PTHR43798">
    <property type="entry name" value="MONOACYLGLYCEROL LIPASE"/>
    <property type="match status" value="1"/>
</dbReference>